<dbReference type="InterPro" id="IPR043129">
    <property type="entry name" value="ATPase_NBD"/>
</dbReference>
<evidence type="ECO:0000313" key="5">
    <source>
        <dbReference type="Proteomes" id="UP000461585"/>
    </source>
</evidence>
<protein>
    <submittedName>
        <fullName evidence="4">ROK family transcriptional regulator</fullName>
    </submittedName>
</protein>
<dbReference type="PANTHER" id="PTHR18964">
    <property type="entry name" value="ROK (REPRESSOR, ORF, KINASE) FAMILY"/>
    <property type="match status" value="1"/>
</dbReference>
<comment type="similarity">
    <text evidence="2">Belongs to the ROK (NagC/XylR) family.</text>
</comment>
<dbReference type="InterPro" id="IPR000600">
    <property type="entry name" value="ROK"/>
</dbReference>
<gene>
    <name evidence="4" type="ORF">GXN74_04545</name>
</gene>
<dbReference type="SUPFAM" id="SSF46785">
    <property type="entry name" value="Winged helix' DNA-binding domain"/>
    <property type="match status" value="1"/>
</dbReference>
<dbReference type="InterPro" id="IPR036388">
    <property type="entry name" value="WH-like_DNA-bd_sf"/>
</dbReference>
<keyword evidence="3" id="KW-0119">Carbohydrate metabolism</keyword>
<dbReference type="AlphaFoldDB" id="A0A7X5HV44"/>
<keyword evidence="3" id="KW-0859">Xylose metabolism</keyword>
<dbReference type="Gene3D" id="3.30.420.40">
    <property type="match status" value="2"/>
</dbReference>
<sequence length="378" mass="41822">MHAKGTKEDEQQKQTTQQQVIAYIIRNGAASRKEIAQHLGVTNATLSRITNTLIERKVLKELGEVEEGKVGRKQVMLDVLPDLAHAVGFDVTNTSIRVTLLNVKSDVVEEKRWFYGALDQKVLDEAIAFTRGMISRHQDSRILGLGLLLQGYIEDDLCLSLPIRDIKGQIVDRCGLEIHMMNNVKGMAVTENYFGNTSRDFLLVKYGPGVGGVIVVDGKILMGSKNRAGEVGHVIWDPGSEGSPCRVCGKKGCLESLINFGSIIRQADPELEYEAANAETVLAASQKDGFQALKGAMDKLAASVSTFIDILDPEQLYMAGSIFDEDWVYNLFVKKLSAINRTIDGTQIHRVENYREKRKKSAGVVVLNQYFGQGKKTF</sequence>
<dbReference type="GO" id="GO:0042732">
    <property type="term" value="P:D-xylose metabolic process"/>
    <property type="evidence" value="ECO:0007669"/>
    <property type="project" value="UniProtKB-KW"/>
</dbReference>
<organism evidence="4 5">
    <name type="scientific">Anaerotalea alkaliphila</name>
    <dbReference type="NCBI Taxonomy" id="2662126"/>
    <lineage>
        <taxon>Bacteria</taxon>
        <taxon>Bacillati</taxon>
        <taxon>Bacillota</taxon>
        <taxon>Clostridia</taxon>
        <taxon>Eubacteriales</taxon>
        <taxon>Anaerotalea</taxon>
    </lineage>
</organism>
<dbReference type="Pfam" id="PF13412">
    <property type="entry name" value="HTH_24"/>
    <property type="match status" value="1"/>
</dbReference>
<name>A0A7X5HV44_9FIRM</name>
<dbReference type="Gene3D" id="1.10.10.10">
    <property type="entry name" value="Winged helix-like DNA-binding domain superfamily/Winged helix DNA-binding domain"/>
    <property type="match status" value="1"/>
</dbReference>
<dbReference type="Proteomes" id="UP000461585">
    <property type="component" value="Unassembled WGS sequence"/>
</dbReference>
<evidence type="ECO:0000256" key="2">
    <source>
        <dbReference type="ARBA" id="ARBA00006479"/>
    </source>
</evidence>
<dbReference type="RefSeq" id="WP_162369740.1">
    <property type="nucleotide sequence ID" value="NZ_JAAEEH010000008.1"/>
</dbReference>
<reference evidence="4 5" key="1">
    <citation type="submission" date="2020-01" db="EMBL/GenBank/DDBJ databases">
        <title>Anaeroalcalibacter tamaniensis gen. nov., sp. nov., moderately halophilic strictly anaerobic fermenter bacterium from mud volcano of Taman peninsula.</title>
        <authorList>
            <person name="Frolova A."/>
            <person name="Merkel A.Y."/>
            <person name="Slobodkin A.I."/>
        </authorList>
    </citation>
    <scope>NUCLEOTIDE SEQUENCE [LARGE SCALE GENOMIC DNA]</scope>
    <source>
        <strain evidence="4 5">F-3ap</strain>
    </source>
</reference>
<dbReference type="EMBL" id="JAAEEH010000008">
    <property type="protein sequence ID" value="NDL67016.1"/>
    <property type="molecule type" value="Genomic_DNA"/>
</dbReference>
<dbReference type="PANTHER" id="PTHR18964:SF149">
    <property type="entry name" value="BIFUNCTIONAL UDP-N-ACETYLGLUCOSAMINE 2-EPIMERASE_N-ACETYLMANNOSAMINE KINASE"/>
    <property type="match status" value="1"/>
</dbReference>
<dbReference type="SUPFAM" id="SSF53067">
    <property type="entry name" value="Actin-like ATPase domain"/>
    <property type="match status" value="1"/>
</dbReference>
<dbReference type="Pfam" id="PF00480">
    <property type="entry name" value="ROK"/>
    <property type="match status" value="1"/>
</dbReference>
<comment type="function">
    <text evidence="1">Transcriptional repressor of xylose-utilizing enzymes.</text>
</comment>
<accession>A0A7X5HV44</accession>
<dbReference type="InterPro" id="IPR036390">
    <property type="entry name" value="WH_DNA-bd_sf"/>
</dbReference>
<comment type="caution">
    <text evidence="4">The sequence shown here is derived from an EMBL/GenBank/DDBJ whole genome shotgun (WGS) entry which is preliminary data.</text>
</comment>
<proteinExistence type="inferred from homology"/>
<evidence type="ECO:0000313" key="4">
    <source>
        <dbReference type="EMBL" id="NDL67016.1"/>
    </source>
</evidence>
<evidence type="ECO:0000256" key="1">
    <source>
        <dbReference type="ARBA" id="ARBA00002486"/>
    </source>
</evidence>
<evidence type="ECO:0000256" key="3">
    <source>
        <dbReference type="ARBA" id="ARBA00022629"/>
    </source>
</evidence>
<keyword evidence="5" id="KW-1185">Reference proteome</keyword>